<dbReference type="Pfam" id="PF04066">
    <property type="entry name" value="MrpF_PhaF"/>
    <property type="match status" value="1"/>
</dbReference>
<dbReference type="AlphaFoldDB" id="A0A1T5C121"/>
<name>A0A1T5C121_9FIRM</name>
<keyword evidence="5 8" id="KW-0812">Transmembrane</keyword>
<evidence type="ECO:0000256" key="6">
    <source>
        <dbReference type="ARBA" id="ARBA00022989"/>
    </source>
</evidence>
<feature type="transmembrane region" description="Helical" evidence="8">
    <location>
        <begin position="61"/>
        <end position="79"/>
    </location>
</feature>
<dbReference type="Proteomes" id="UP000243406">
    <property type="component" value="Unassembled WGS sequence"/>
</dbReference>
<dbReference type="OrthoDB" id="9799958at2"/>
<keyword evidence="4" id="KW-1003">Cell membrane</keyword>
<keyword evidence="6 8" id="KW-1133">Transmembrane helix</keyword>
<sequence length="85" mass="9533">MLVFFMIFLCISIAAILVKFIIGETVWEKLLSLNLISVKTILLICSYAIYKQNSMSLDIGLIYGMIGFLTVIIIARFVLKGGLQK</sequence>
<feature type="transmembrane region" description="Helical" evidence="8">
    <location>
        <begin position="30"/>
        <end position="49"/>
    </location>
</feature>
<dbReference type="EMBL" id="FUYN01000004">
    <property type="protein sequence ID" value="SKB52953.1"/>
    <property type="molecule type" value="Genomic_DNA"/>
</dbReference>
<organism evidence="9 10">
    <name type="scientific">Acetoanaerobium noterae</name>
    <dbReference type="NCBI Taxonomy" id="745369"/>
    <lineage>
        <taxon>Bacteria</taxon>
        <taxon>Bacillati</taxon>
        <taxon>Bacillota</taxon>
        <taxon>Clostridia</taxon>
        <taxon>Peptostreptococcales</taxon>
        <taxon>Filifactoraceae</taxon>
        <taxon>Acetoanaerobium</taxon>
    </lineage>
</organism>
<comment type="similarity">
    <text evidence="2">Belongs to the CPA3 antiporters (TC 2.A.63) subunit F family.</text>
</comment>
<evidence type="ECO:0000313" key="10">
    <source>
        <dbReference type="Proteomes" id="UP000243406"/>
    </source>
</evidence>
<accession>A0A1T5C121</accession>
<dbReference type="RefSeq" id="WP_159446444.1">
    <property type="nucleotide sequence ID" value="NZ_CP154629.1"/>
</dbReference>
<evidence type="ECO:0000256" key="8">
    <source>
        <dbReference type="SAM" id="Phobius"/>
    </source>
</evidence>
<dbReference type="PANTHER" id="PTHR34702">
    <property type="entry name" value="NA(+)/H(+) ANTIPORTER SUBUNIT F1"/>
    <property type="match status" value="1"/>
</dbReference>
<evidence type="ECO:0000256" key="7">
    <source>
        <dbReference type="ARBA" id="ARBA00023136"/>
    </source>
</evidence>
<evidence type="ECO:0000256" key="1">
    <source>
        <dbReference type="ARBA" id="ARBA00004651"/>
    </source>
</evidence>
<evidence type="ECO:0000313" key="9">
    <source>
        <dbReference type="EMBL" id="SKB52953.1"/>
    </source>
</evidence>
<comment type="subcellular location">
    <subcellularLocation>
        <location evidence="1">Cell membrane</location>
        <topology evidence="1">Multi-pass membrane protein</topology>
    </subcellularLocation>
</comment>
<dbReference type="InterPro" id="IPR007208">
    <property type="entry name" value="MrpF/PhaF-like"/>
</dbReference>
<keyword evidence="10" id="KW-1185">Reference proteome</keyword>
<evidence type="ECO:0000256" key="5">
    <source>
        <dbReference type="ARBA" id="ARBA00022692"/>
    </source>
</evidence>
<dbReference type="PANTHER" id="PTHR34702:SF1">
    <property type="entry name" value="NA(+)_H(+) ANTIPORTER SUBUNIT F"/>
    <property type="match status" value="1"/>
</dbReference>
<protein>
    <submittedName>
        <fullName evidence="9">Multicomponent Na+:H+ antiporter subunit F</fullName>
    </submittedName>
</protein>
<evidence type="ECO:0000256" key="2">
    <source>
        <dbReference type="ARBA" id="ARBA00009212"/>
    </source>
</evidence>
<evidence type="ECO:0000256" key="3">
    <source>
        <dbReference type="ARBA" id="ARBA00022448"/>
    </source>
</evidence>
<proteinExistence type="inferred from homology"/>
<feature type="transmembrane region" description="Helical" evidence="8">
    <location>
        <begin position="6"/>
        <end position="23"/>
    </location>
</feature>
<keyword evidence="7 8" id="KW-0472">Membrane</keyword>
<dbReference type="GO" id="GO:0005886">
    <property type="term" value="C:plasma membrane"/>
    <property type="evidence" value="ECO:0007669"/>
    <property type="project" value="UniProtKB-SubCell"/>
</dbReference>
<evidence type="ECO:0000256" key="4">
    <source>
        <dbReference type="ARBA" id="ARBA00022475"/>
    </source>
</evidence>
<dbReference type="GO" id="GO:0015385">
    <property type="term" value="F:sodium:proton antiporter activity"/>
    <property type="evidence" value="ECO:0007669"/>
    <property type="project" value="TreeGrafter"/>
</dbReference>
<gene>
    <name evidence="9" type="ORF">SAMN02745120_1919</name>
</gene>
<reference evidence="10" key="1">
    <citation type="submission" date="2017-02" db="EMBL/GenBank/DDBJ databases">
        <authorList>
            <person name="Varghese N."/>
            <person name="Submissions S."/>
        </authorList>
    </citation>
    <scope>NUCLEOTIDE SEQUENCE [LARGE SCALE GENOMIC DNA]</scope>
    <source>
        <strain evidence="10">ATCC 35199</strain>
    </source>
</reference>
<keyword evidence="3" id="KW-0813">Transport</keyword>